<dbReference type="EMBL" id="KQ964541">
    <property type="protein sequence ID" value="KXN69271.1"/>
    <property type="molecule type" value="Genomic_DNA"/>
</dbReference>
<evidence type="ECO:0000313" key="12">
    <source>
        <dbReference type="Proteomes" id="UP000070444"/>
    </source>
</evidence>
<evidence type="ECO:0000256" key="3">
    <source>
        <dbReference type="ARBA" id="ARBA00022475"/>
    </source>
</evidence>
<dbReference type="GO" id="GO:0015293">
    <property type="term" value="F:symporter activity"/>
    <property type="evidence" value="ECO:0007669"/>
    <property type="project" value="TreeGrafter"/>
</dbReference>
<dbReference type="Pfam" id="PF07662">
    <property type="entry name" value="Nucleos_tra2_C"/>
    <property type="match status" value="1"/>
</dbReference>
<organism evidence="11 12">
    <name type="scientific">Conidiobolus coronatus (strain ATCC 28846 / CBS 209.66 / NRRL 28638)</name>
    <name type="common">Delacroixia coronata</name>
    <dbReference type="NCBI Taxonomy" id="796925"/>
    <lineage>
        <taxon>Eukaryota</taxon>
        <taxon>Fungi</taxon>
        <taxon>Fungi incertae sedis</taxon>
        <taxon>Zoopagomycota</taxon>
        <taxon>Entomophthoromycotina</taxon>
        <taxon>Entomophthoromycetes</taxon>
        <taxon>Entomophthorales</taxon>
        <taxon>Ancylistaceae</taxon>
        <taxon>Conidiobolus</taxon>
    </lineage>
</organism>
<dbReference type="Proteomes" id="UP000070444">
    <property type="component" value="Unassembled WGS sequence"/>
</dbReference>
<keyword evidence="12" id="KW-1185">Reference proteome</keyword>
<dbReference type="STRING" id="796925.A0A137P2W0"/>
<dbReference type="PANTHER" id="PTHR10590">
    <property type="entry name" value="SODIUM/NUCLEOSIDE COTRANSPORTER"/>
    <property type="match status" value="1"/>
</dbReference>
<dbReference type="OMA" id="IVWHTVI"/>
<feature type="transmembrane region" description="Helical" evidence="7">
    <location>
        <begin position="123"/>
        <end position="140"/>
    </location>
</feature>
<accession>A0A137P2W0</accession>
<evidence type="ECO:0008006" key="13">
    <source>
        <dbReference type="Google" id="ProtNLM"/>
    </source>
</evidence>
<dbReference type="InterPro" id="IPR011642">
    <property type="entry name" value="Gate_dom"/>
</dbReference>
<sequence length="524" mass="56603">MSTQVHSEEEPKSTFQKHSYIIYFFAFWVIMTAWVIASFVLHPELPAVRACLYVFVTLKLLFDIVGVSFVTKPIGSVAGVVSSIFSRFSETVLTIAGAVLTLLLMLLVTFLSPTDENGTLIQRAQSLFGVLIIIFVLYATSANRRAVKWRTVVLGIFLQYVLGIFVLKSQVGYEIFKWLSEIFTKLVGYSTEGMSFVLNKDIASVKIFLLSALPGIIFIAALVQICYYLGVMQWVILKFAWLMAYTLDTSGCESVVAAASPFVGQGESALLVKPFIENMTKSELHQVMASGFATISGSIMMAFISLGVDGQTLITSCIMSVPCSLALSKLRYPETEVSESYGKVTIPQQENAEVNILHAAANGAAQGIHLVLLIVASIVAVISLISAVDALIGWIGDVIDIQGLSLSLIIGYIFYPVAWCIGIEGKECLYVGQLLARKMMVNEFAAFTALKELKDAGTLSIRSNSIATFSLCGFANFGSIGIQIGCLGAMAPRRQGDLASLAFSAMITGTFSTLISAAIAGLLL</sequence>
<evidence type="ECO:0000313" key="11">
    <source>
        <dbReference type="EMBL" id="KXN69271.1"/>
    </source>
</evidence>
<evidence type="ECO:0000256" key="1">
    <source>
        <dbReference type="ARBA" id="ARBA00004651"/>
    </source>
</evidence>
<dbReference type="InterPro" id="IPR008276">
    <property type="entry name" value="C_nuclsd_transpt"/>
</dbReference>
<evidence type="ECO:0000256" key="7">
    <source>
        <dbReference type="SAM" id="Phobius"/>
    </source>
</evidence>
<dbReference type="GO" id="GO:0005886">
    <property type="term" value="C:plasma membrane"/>
    <property type="evidence" value="ECO:0007669"/>
    <property type="project" value="UniProtKB-SubCell"/>
</dbReference>
<feature type="transmembrane region" description="Helical" evidence="7">
    <location>
        <begin position="498"/>
        <end position="523"/>
    </location>
</feature>
<gene>
    <name evidence="11" type="ORF">CONCODRAFT_75909</name>
</gene>
<dbReference type="PANTHER" id="PTHR10590:SF4">
    <property type="entry name" value="SOLUTE CARRIER FAMILY 28 MEMBER 3"/>
    <property type="match status" value="1"/>
</dbReference>
<feature type="transmembrane region" description="Helical" evidence="7">
    <location>
        <begin position="401"/>
        <end position="421"/>
    </location>
</feature>
<keyword evidence="3" id="KW-1003">Cell membrane</keyword>
<dbReference type="GO" id="GO:0005337">
    <property type="term" value="F:nucleoside transmembrane transporter activity"/>
    <property type="evidence" value="ECO:0007669"/>
    <property type="project" value="InterPro"/>
</dbReference>
<feature type="domain" description="Nucleoside transporter/FeoB GTPase Gate" evidence="10">
    <location>
        <begin position="209"/>
        <end position="306"/>
    </location>
</feature>
<feature type="domain" description="Concentrative nucleoside transporter N-terminal" evidence="8">
    <location>
        <begin position="128"/>
        <end position="199"/>
    </location>
</feature>
<protein>
    <recommendedName>
        <fullName evidence="13">Sodium/nucleoside cotransporter</fullName>
    </recommendedName>
</protein>
<dbReference type="AlphaFoldDB" id="A0A137P2W0"/>
<evidence type="ECO:0000256" key="5">
    <source>
        <dbReference type="ARBA" id="ARBA00022989"/>
    </source>
</evidence>
<proteinExistence type="inferred from homology"/>
<keyword evidence="6 7" id="KW-0472">Membrane</keyword>
<dbReference type="OrthoDB" id="6075923at2759"/>
<feature type="transmembrane region" description="Helical" evidence="7">
    <location>
        <begin position="370"/>
        <end position="395"/>
    </location>
</feature>
<feature type="domain" description="Concentrative nucleoside transporter C-terminal" evidence="9">
    <location>
        <begin position="313"/>
        <end position="521"/>
    </location>
</feature>
<dbReference type="Pfam" id="PF07670">
    <property type="entry name" value="Gate"/>
    <property type="match status" value="1"/>
</dbReference>
<name>A0A137P2W0_CONC2</name>
<evidence type="ECO:0000256" key="2">
    <source>
        <dbReference type="ARBA" id="ARBA00009033"/>
    </source>
</evidence>
<feature type="transmembrane region" description="Helical" evidence="7">
    <location>
        <begin position="20"/>
        <end position="41"/>
    </location>
</feature>
<feature type="transmembrane region" description="Helical" evidence="7">
    <location>
        <begin position="207"/>
        <end position="229"/>
    </location>
</feature>
<evidence type="ECO:0000259" key="8">
    <source>
        <dbReference type="Pfam" id="PF01773"/>
    </source>
</evidence>
<keyword evidence="5 7" id="KW-1133">Transmembrane helix</keyword>
<feature type="transmembrane region" description="Helical" evidence="7">
    <location>
        <begin position="91"/>
        <end position="111"/>
    </location>
</feature>
<reference evidence="11 12" key="1">
    <citation type="journal article" date="2015" name="Genome Biol. Evol.">
        <title>Phylogenomic analyses indicate that early fungi evolved digesting cell walls of algal ancestors of land plants.</title>
        <authorList>
            <person name="Chang Y."/>
            <person name="Wang S."/>
            <person name="Sekimoto S."/>
            <person name="Aerts A.L."/>
            <person name="Choi C."/>
            <person name="Clum A."/>
            <person name="LaButti K.M."/>
            <person name="Lindquist E.A."/>
            <person name="Yee Ngan C."/>
            <person name="Ohm R.A."/>
            <person name="Salamov A.A."/>
            <person name="Grigoriev I.V."/>
            <person name="Spatafora J.W."/>
            <person name="Berbee M.L."/>
        </authorList>
    </citation>
    <scope>NUCLEOTIDE SEQUENCE [LARGE SCALE GENOMIC DNA]</scope>
    <source>
        <strain evidence="11 12">NRRL 28638</strain>
    </source>
</reference>
<evidence type="ECO:0000259" key="9">
    <source>
        <dbReference type="Pfam" id="PF07662"/>
    </source>
</evidence>
<dbReference type="InterPro" id="IPR011657">
    <property type="entry name" value="CNT_C_dom"/>
</dbReference>
<evidence type="ECO:0000256" key="6">
    <source>
        <dbReference type="ARBA" id="ARBA00023136"/>
    </source>
</evidence>
<evidence type="ECO:0000259" key="10">
    <source>
        <dbReference type="Pfam" id="PF07670"/>
    </source>
</evidence>
<dbReference type="Pfam" id="PF01773">
    <property type="entry name" value="Nucleos_tra2_N"/>
    <property type="match status" value="1"/>
</dbReference>
<keyword evidence="4 7" id="KW-0812">Transmembrane</keyword>
<dbReference type="InterPro" id="IPR002668">
    <property type="entry name" value="CNT_N_dom"/>
</dbReference>
<feature type="transmembrane region" description="Helical" evidence="7">
    <location>
        <begin position="152"/>
        <end position="171"/>
    </location>
</feature>
<evidence type="ECO:0000256" key="4">
    <source>
        <dbReference type="ARBA" id="ARBA00022692"/>
    </source>
</evidence>
<comment type="similarity">
    <text evidence="2">Belongs to the concentrative nucleoside transporter (CNT) (TC 2.A.41) family.</text>
</comment>
<comment type="subcellular location">
    <subcellularLocation>
        <location evidence="1">Cell membrane</location>
        <topology evidence="1">Multi-pass membrane protein</topology>
    </subcellularLocation>
</comment>